<gene>
    <name evidence="5" type="ORF">G7K_4254-t1</name>
</gene>
<dbReference type="SMART" id="SM00320">
    <property type="entry name" value="WD40"/>
    <property type="match status" value="5"/>
</dbReference>
<dbReference type="InterPro" id="IPR036322">
    <property type="entry name" value="WD40_repeat_dom_sf"/>
</dbReference>
<dbReference type="AlphaFoldDB" id="A0A0E9NJU7"/>
<evidence type="ECO:0000313" key="6">
    <source>
        <dbReference type="Proteomes" id="UP000033140"/>
    </source>
</evidence>
<accession>A0A0E9NJU7</accession>
<dbReference type="PROSITE" id="PS50294">
    <property type="entry name" value="WD_REPEATS_REGION"/>
    <property type="match status" value="1"/>
</dbReference>
<dbReference type="Proteomes" id="UP000033140">
    <property type="component" value="Unassembled WGS sequence"/>
</dbReference>
<dbReference type="PANTHER" id="PTHR44675">
    <property type="entry name" value="PAK1 INTERACTING PROTEIN 1"/>
    <property type="match status" value="1"/>
</dbReference>
<protein>
    <recommendedName>
        <fullName evidence="7">Anaphase-promoting complex subunit 4 WD40 domain-containing protein</fullName>
    </recommendedName>
</protein>
<reference evidence="5 6" key="1">
    <citation type="journal article" date="2011" name="J. Gen. Appl. Microbiol.">
        <title>Draft genome sequencing of the enigmatic yeast Saitoella complicata.</title>
        <authorList>
            <person name="Nishida H."/>
            <person name="Hamamoto M."/>
            <person name="Sugiyama J."/>
        </authorList>
    </citation>
    <scope>NUCLEOTIDE SEQUENCE [LARGE SCALE GENOMIC DNA]</scope>
    <source>
        <strain evidence="5 6">NRRL Y-17804</strain>
    </source>
</reference>
<dbReference type="EMBL" id="BACD03000029">
    <property type="protein sequence ID" value="GAO50119.1"/>
    <property type="molecule type" value="Genomic_DNA"/>
</dbReference>
<evidence type="ECO:0000256" key="3">
    <source>
        <dbReference type="PROSITE-ProRule" id="PRU00221"/>
    </source>
</evidence>
<sequence length="604" mass="65017">MGVWSTNLYLGKFETNYVRTPTPSSTPIMSKRPASKTSGTITKKAKLAPLLPSVPSSTSTAAFRVIAGSYEHVLYGLDAMFDSAAGKGSDAHMEPVFIFPAHMAAMKTLAVGGRYLASGGADEIIKLYDLKLRKDLGTLHAHNGSITHLSFPTKQHLLSSDSTGTIVVWRTKDWENMATMKQKSSVQGGKKGITSFAAHPSGKIALSVGEDRRVTLWNLMTARRAAVNKLPLQPTKLGDPLSVAWSPSGDRYAVMFDRHLVVYGTATQTVVGGAQCVSKMHCFAWLDEERVVIGHEDTKIRVWNPIAPPETEDVERHRGIEIQAWTGHRARVKCIERAPTPNTNIFVTASSDGEIKLWRVGSELTGEENKGGEEVEETKEIGSFECGNRITCLTVADVGHVEKLKEEVVKTEVESDGEGEGDEDFPVSEAGEFPFCVCTKLHGPNPRRSSGEYTPYASAKDVNPSLSSVPPHLYSGSYNPHQAVAVETQDSGVYSGVGTAHSPQNGTPLQLHVNFCGTHNTQAGRSSPDDVEGREASVGECQDEMIAMTARSKAGAAKDLSSGEQESDVVSHEVTKDEADAGDSEGEIVGPTSIDFSDTPLSSD</sequence>
<reference evidence="5 6" key="3">
    <citation type="journal article" date="2015" name="Genome Announc.">
        <title>Draft Genome Sequence of the Archiascomycetous Yeast Saitoella complicata.</title>
        <authorList>
            <person name="Yamauchi K."/>
            <person name="Kondo S."/>
            <person name="Hamamoto M."/>
            <person name="Takahashi Y."/>
            <person name="Ogura Y."/>
            <person name="Hayashi T."/>
            <person name="Nishida H."/>
        </authorList>
    </citation>
    <scope>NUCLEOTIDE SEQUENCE [LARGE SCALE GENOMIC DNA]</scope>
    <source>
        <strain evidence="5 6">NRRL Y-17804</strain>
    </source>
</reference>
<dbReference type="InterPro" id="IPR001680">
    <property type="entry name" value="WD40_rpt"/>
</dbReference>
<dbReference type="STRING" id="698492.A0A0E9NJU7"/>
<feature type="repeat" description="WD" evidence="3">
    <location>
        <begin position="186"/>
        <end position="227"/>
    </location>
</feature>
<dbReference type="PANTHER" id="PTHR44675:SF1">
    <property type="entry name" value="P21-ACTIVATED PROTEIN KINASE-INTERACTING PROTEIN 1"/>
    <property type="match status" value="1"/>
</dbReference>
<dbReference type="Gene3D" id="2.130.10.10">
    <property type="entry name" value="YVTN repeat-like/Quinoprotein amine dehydrogenase"/>
    <property type="match status" value="3"/>
</dbReference>
<feature type="compositionally biased region" description="Polar residues" evidence="4">
    <location>
        <begin position="594"/>
        <end position="604"/>
    </location>
</feature>
<proteinExistence type="predicted"/>
<evidence type="ECO:0000256" key="4">
    <source>
        <dbReference type="SAM" id="MobiDB-lite"/>
    </source>
</evidence>
<organism evidence="5 6">
    <name type="scientific">Saitoella complicata (strain BCRC 22490 / CBS 7301 / JCM 7358 / NBRC 10748 / NRRL Y-17804)</name>
    <dbReference type="NCBI Taxonomy" id="698492"/>
    <lineage>
        <taxon>Eukaryota</taxon>
        <taxon>Fungi</taxon>
        <taxon>Dikarya</taxon>
        <taxon>Ascomycota</taxon>
        <taxon>Taphrinomycotina</taxon>
        <taxon>Taphrinomycotina incertae sedis</taxon>
        <taxon>Saitoella</taxon>
    </lineage>
</organism>
<keyword evidence="6" id="KW-1185">Reference proteome</keyword>
<feature type="compositionally biased region" description="Basic and acidic residues" evidence="4">
    <location>
        <begin position="569"/>
        <end position="579"/>
    </location>
</feature>
<feature type="repeat" description="WD" evidence="3">
    <location>
        <begin position="325"/>
        <end position="360"/>
    </location>
</feature>
<dbReference type="InterPro" id="IPR051959">
    <property type="entry name" value="PAK1-Kinase_Regulator"/>
</dbReference>
<dbReference type="InterPro" id="IPR019775">
    <property type="entry name" value="WD40_repeat_CS"/>
</dbReference>
<feature type="repeat" description="WD" evidence="3">
    <location>
        <begin position="139"/>
        <end position="179"/>
    </location>
</feature>
<name>A0A0E9NJU7_SAICN</name>
<dbReference type="PROSITE" id="PS50082">
    <property type="entry name" value="WD_REPEATS_2"/>
    <property type="match status" value="3"/>
</dbReference>
<feature type="region of interest" description="Disordered" evidence="4">
    <location>
        <begin position="550"/>
        <end position="604"/>
    </location>
</feature>
<evidence type="ECO:0000256" key="2">
    <source>
        <dbReference type="ARBA" id="ARBA00022737"/>
    </source>
</evidence>
<keyword evidence="1 3" id="KW-0853">WD repeat</keyword>
<dbReference type="Pfam" id="PF00400">
    <property type="entry name" value="WD40"/>
    <property type="match status" value="3"/>
</dbReference>
<dbReference type="InterPro" id="IPR015943">
    <property type="entry name" value="WD40/YVTN_repeat-like_dom_sf"/>
</dbReference>
<dbReference type="SUPFAM" id="SSF50978">
    <property type="entry name" value="WD40 repeat-like"/>
    <property type="match status" value="1"/>
</dbReference>
<keyword evidence="2" id="KW-0677">Repeat</keyword>
<evidence type="ECO:0008006" key="7">
    <source>
        <dbReference type="Google" id="ProtNLM"/>
    </source>
</evidence>
<reference evidence="5 6" key="2">
    <citation type="journal article" date="2014" name="J. Gen. Appl. Microbiol.">
        <title>The early diverging ascomycetous budding yeast Saitoella complicata has three histone deacetylases belonging to the Clr6, Hos2, and Rpd3 lineages.</title>
        <authorList>
            <person name="Nishida H."/>
            <person name="Matsumoto T."/>
            <person name="Kondo S."/>
            <person name="Hamamoto M."/>
            <person name="Yoshikawa H."/>
        </authorList>
    </citation>
    <scope>NUCLEOTIDE SEQUENCE [LARGE SCALE GENOMIC DNA]</scope>
    <source>
        <strain evidence="5 6">NRRL Y-17804</strain>
    </source>
</reference>
<evidence type="ECO:0000256" key="1">
    <source>
        <dbReference type="ARBA" id="ARBA00022574"/>
    </source>
</evidence>
<dbReference type="PROSITE" id="PS00678">
    <property type="entry name" value="WD_REPEATS_1"/>
    <property type="match status" value="1"/>
</dbReference>
<comment type="caution">
    <text evidence="5">The sequence shown here is derived from an EMBL/GenBank/DDBJ whole genome shotgun (WGS) entry which is preliminary data.</text>
</comment>
<evidence type="ECO:0000313" key="5">
    <source>
        <dbReference type="EMBL" id="GAO50119.1"/>
    </source>
</evidence>